<dbReference type="OrthoDB" id="264813at2"/>
<dbReference type="Gene3D" id="2.60.40.3100">
    <property type="entry name" value="Arylsulphate sulphotransferase monomer, N-terminal domain"/>
    <property type="match status" value="1"/>
</dbReference>
<evidence type="ECO:0000256" key="1">
    <source>
        <dbReference type="SAM" id="SignalP"/>
    </source>
</evidence>
<evidence type="ECO:0000259" key="2">
    <source>
        <dbReference type="Pfam" id="PF17425"/>
    </source>
</evidence>
<feature type="signal peptide" evidence="1">
    <location>
        <begin position="1"/>
        <end position="26"/>
    </location>
</feature>
<dbReference type="Pfam" id="PF05935">
    <property type="entry name" value="Arylsulfotrans"/>
    <property type="match status" value="1"/>
</dbReference>
<dbReference type="InterPro" id="IPR035391">
    <property type="entry name" value="Arylsulfotran_N"/>
</dbReference>
<gene>
    <name evidence="3" type="ORF">CRV07_12510</name>
</gene>
<reference evidence="3 4" key="1">
    <citation type="submission" date="2017-10" db="EMBL/GenBank/DDBJ databases">
        <title>Genomics of the genus Arcobacter.</title>
        <authorList>
            <person name="Perez-Cataluna A."/>
            <person name="Figueras M.J."/>
        </authorList>
    </citation>
    <scope>NUCLEOTIDE SEQUENCE [LARGE SCALE GENOMIC DNA]</scope>
    <source>
        <strain evidence="3 4">CECT 8441</strain>
    </source>
</reference>
<dbReference type="Pfam" id="PF17425">
    <property type="entry name" value="Arylsulfotran_N"/>
    <property type="match status" value="1"/>
</dbReference>
<organism evidence="3 4">
    <name type="scientific">Halarcobacter ebronensis</name>
    <dbReference type="NCBI Taxonomy" id="1462615"/>
    <lineage>
        <taxon>Bacteria</taxon>
        <taxon>Pseudomonadati</taxon>
        <taxon>Campylobacterota</taxon>
        <taxon>Epsilonproteobacteria</taxon>
        <taxon>Campylobacterales</taxon>
        <taxon>Arcobacteraceae</taxon>
        <taxon>Halarcobacter</taxon>
    </lineage>
</organism>
<sequence>MKVKKILTSVLVASAVLAVTPTVSLALGGPSGPKLDYQIPGKLGYVMMDPYGYAPLTAVITDGGYKVKDAHVKIVPKKGGQTVEYDVNNENTKLYAGIPVFGLYPDYKNSVEVSYTRILGTKSEKFTETYTIYAPPVFQTGNGIKQGGLPYSSVTVEKVDNKFKDRLYLLNNIQGKAGGKSSKVVWNNPSGGALEWNYFSNAFIVDTHGEVRWYLNAEKLINYDDIYNTGIMMGFKQNNDGALSWGYGQRYAKYDIMGRKVFNRRIPLAYNDFSHSLDTLNNGHFLMRVGSADLKRADGKNVRTVRDVIVEVDENGKVFDDWKLFDILDPYRDVVLKALDQGAVCLNMDADHAGATLSSEELAKLDKSDNFGDIVGSGPGRNWAHVNSVDYDYNDDSIVISSRHQSAVIKIGRDKQVKWILGAAKGWKKQYQDKLLQPVDAKGNKIVCEDETSKCPGYTGDGDFDWTWTQHTAFVIDSKSNKDVVYLSVFDNGDGRGIEQPAMASMKYSRAVIYKIDQKKMTIQQLWEYGKDRGIDWYSPVTSLTEYQTDKDSVMVYSATAGMGEYDFKAGRALGAPQPEIDEFEWGKKEPSVKIKFKGTGAGYQGMPFSIQKALSK</sequence>
<dbReference type="RefSeq" id="WP_129087991.1">
    <property type="nucleotide sequence ID" value="NZ_CP053836.1"/>
</dbReference>
<protein>
    <submittedName>
        <fullName evidence="3">Aryl-sulfate sulfotransferase</fullName>
    </submittedName>
</protein>
<evidence type="ECO:0000313" key="4">
    <source>
        <dbReference type="Proteomes" id="UP000289758"/>
    </source>
</evidence>
<name>A0A4V1M032_9BACT</name>
<feature type="domain" description="Arylsulfotransferase N-terminal" evidence="2">
    <location>
        <begin position="46"/>
        <end position="135"/>
    </location>
</feature>
<dbReference type="EMBL" id="PDKK01000013">
    <property type="protein sequence ID" value="RXK03214.1"/>
    <property type="molecule type" value="Genomic_DNA"/>
</dbReference>
<dbReference type="InterPro" id="IPR010262">
    <property type="entry name" value="Arylsulfotransferase_bact"/>
</dbReference>
<comment type="caution">
    <text evidence="3">The sequence shown here is derived from an EMBL/GenBank/DDBJ whole genome shotgun (WGS) entry which is preliminary data.</text>
</comment>
<accession>A0A4V1M032</accession>
<keyword evidence="1" id="KW-0732">Signal</keyword>
<dbReference type="InterPro" id="IPR038477">
    <property type="entry name" value="ASST_N_sf"/>
</dbReference>
<dbReference type="InterPro" id="IPR053143">
    <property type="entry name" value="Arylsulfate_ST"/>
</dbReference>
<dbReference type="GO" id="GO:0004062">
    <property type="term" value="F:aryl sulfotransferase activity"/>
    <property type="evidence" value="ECO:0007669"/>
    <property type="project" value="InterPro"/>
</dbReference>
<dbReference type="PANTHER" id="PTHR35340:SF10">
    <property type="entry name" value="CYTOPLASMIC PROTEIN"/>
    <property type="match status" value="1"/>
</dbReference>
<dbReference type="PANTHER" id="PTHR35340">
    <property type="entry name" value="PQQ ENZYME REPEAT PROTEIN-RELATED"/>
    <property type="match status" value="1"/>
</dbReference>
<keyword evidence="4" id="KW-1185">Reference proteome</keyword>
<dbReference type="Proteomes" id="UP000289758">
    <property type="component" value="Unassembled WGS sequence"/>
</dbReference>
<feature type="chain" id="PRO_5020634769" evidence="1">
    <location>
        <begin position="27"/>
        <end position="617"/>
    </location>
</feature>
<evidence type="ECO:0000313" key="3">
    <source>
        <dbReference type="EMBL" id="RXK03214.1"/>
    </source>
</evidence>
<dbReference type="AlphaFoldDB" id="A0A4V1M032"/>
<keyword evidence="3" id="KW-0808">Transferase</keyword>
<proteinExistence type="predicted"/>